<evidence type="ECO:0000313" key="10">
    <source>
        <dbReference type="Proteomes" id="UP000318242"/>
    </source>
</evidence>
<evidence type="ECO:0000256" key="1">
    <source>
        <dbReference type="ARBA" id="ARBA00006594"/>
    </source>
</evidence>
<comment type="catalytic activity">
    <reaction evidence="7">
        <text>a 2'-deoxyadenosine in DNA + S-adenosyl-L-methionine = an N(6)-methyl-2'-deoxyadenosine in DNA + S-adenosyl-L-homocysteine + H(+)</text>
        <dbReference type="Rhea" id="RHEA:15197"/>
        <dbReference type="Rhea" id="RHEA-COMP:12418"/>
        <dbReference type="Rhea" id="RHEA-COMP:12419"/>
        <dbReference type="ChEBI" id="CHEBI:15378"/>
        <dbReference type="ChEBI" id="CHEBI:57856"/>
        <dbReference type="ChEBI" id="CHEBI:59789"/>
        <dbReference type="ChEBI" id="CHEBI:90615"/>
        <dbReference type="ChEBI" id="CHEBI:90616"/>
        <dbReference type="EC" id="2.1.1.72"/>
    </reaction>
</comment>
<dbReference type="PANTHER" id="PTHR33841">
    <property type="entry name" value="DNA METHYLTRANSFERASE YEEA-RELATED"/>
    <property type="match status" value="1"/>
</dbReference>
<dbReference type="Pfam" id="PF07669">
    <property type="entry name" value="Eco57I"/>
    <property type="match status" value="1"/>
</dbReference>
<proteinExistence type="inferred from homology"/>
<reference evidence="9 10" key="1">
    <citation type="submission" date="2019-06" db="EMBL/GenBank/DDBJ databases">
        <title>Whole genome shotgun sequence of Vibrio comitans NBRC 102076.</title>
        <authorList>
            <person name="Hosoyama A."/>
            <person name="Uohara A."/>
            <person name="Ohji S."/>
            <person name="Ichikawa N."/>
        </authorList>
    </citation>
    <scope>NUCLEOTIDE SEQUENCE [LARGE SCALE GENOMIC DNA]</scope>
    <source>
        <strain evidence="9 10">NBRC 102076</strain>
    </source>
</reference>
<evidence type="ECO:0000256" key="4">
    <source>
        <dbReference type="ARBA" id="ARBA00022679"/>
    </source>
</evidence>
<keyword evidence="10" id="KW-1185">Reference proteome</keyword>
<dbReference type="Gene3D" id="3.40.50.150">
    <property type="entry name" value="Vaccinia Virus protein VP39"/>
    <property type="match status" value="1"/>
</dbReference>
<dbReference type="PROSITE" id="PS00092">
    <property type="entry name" value="N6_MTASE"/>
    <property type="match status" value="1"/>
</dbReference>
<evidence type="ECO:0000313" key="9">
    <source>
        <dbReference type="EMBL" id="GEA59609.1"/>
    </source>
</evidence>
<dbReference type="InterPro" id="IPR002052">
    <property type="entry name" value="DNA_methylase_N6_adenine_CS"/>
</dbReference>
<feature type="domain" description="Type II methyltransferase M.TaqI-like" evidence="8">
    <location>
        <begin position="122"/>
        <end position="234"/>
    </location>
</feature>
<evidence type="ECO:0000256" key="7">
    <source>
        <dbReference type="ARBA" id="ARBA00047942"/>
    </source>
</evidence>
<dbReference type="RefSeq" id="WP_141269573.1">
    <property type="nucleotide sequence ID" value="NZ_BJLH01000003.1"/>
</dbReference>
<dbReference type="SUPFAM" id="SSF53335">
    <property type="entry name" value="S-adenosyl-L-methionine-dependent methyltransferases"/>
    <property type="match status" value="1"/>
</dbReference>
<dbReference type="InterPro" id="IPR029063">
    <property type="entry name" value="SAM-dependent_MTases_sf"/>
</dbReference>
<dbReference type="PANTHER" id="PTHR33841:SF5">
    <property type="entry name" value="DNA METHYLASE (MODIFICATION METHYLASE) (METHYLTRANSFERASE)-RELATED"/>
    <property type="match status" value="1"/>
</dbReference>
<comment type="similarity">
    <text evidence="1">Belongs to the N(4)/N(6)-methyltransferase family.</text>
</comment>
<dbReference type="EC" id="2.1.1.72" evidence="2"/>
<keyword evidence="4 9" id="KW-0808">Transferase</keyword>
<dbReference type="EMBL" id="BJLH01000003">
    <property type="protein sequence ID" value="GEA59609.1"/>
    <property type="molecule type" value="Genomic_DNA"/>
</dbReference>
<dbReference type="GO" id="GO:0003676">
    <property type="term" value="F:nucleic acid binding"/>
    <property type="evidence" value="ECO:0007669"/>
    <property type="project" value="InterPro"/>
</dbReference>
<name>A0A4Y3IJB9_9VIBR</name>
<dbReference type="GO" id="GO:0009007">
    <property type="term" value="F:site-specific DNA-methyltransferase (adenine-specific) activity"/>
    <property type="evidence" value="ECO:0007669"/>
    <property type="project" value="UniProtKB-EC"/>
</dbReference>
<dbReference type="Proteomes" id="UP000318242">
    <property type="component" value="Unassembled WGS sequence"/>
</dbReference>
<evidence type="ECO:0000259" key="8">
    <source>
        <dbReference type="Pfam" id="PF07669"/>
    </source>
</evidence>
<keyword evidence="3 9" id="KW-0489">Methyltransferase</keyword>
<dbReference type="GO" id="GO:0032259">
    <property type="term" value="P:methylation"/>
    <property type="evidence" value="ECO:0007669"/>
    <property type="project" value="UniProtKB-KW"/>
</dbReference>
<evidence type="ECO:0000256" key="2">
    <source>
        <dbReference type="ARBA" id="ARBA00011900"/>
    </source>
</evidence>
<gene>
    <name evidence="9" type="ORF">VCO01S_08020</name>
</gene>
<dbReference type="GO" id="GO:0009307">
    <property type="term" value="P:DNA restriction-modification system"/>
    <property type="evidence" value="ECO:0007669"/>
    <property type="project" value="UniProtKB-KW"/>
</dbReference>
<dbReference type="InterPro" id="IPR050953">
    <property type="entry name" value="N4_N6_ade-DNA_methylase"/>
</dbReference>
<dbReference type="InterPro" id="IPR011639">
    <property type="entry name" value="MethylTrfase_TaqI-like_dom"/>
</dbReference>
<organism evidence="9 10">
    <name type="scientific">Vibrio comitans NBRC 102076</name>
    <dbReference type="NCBI Taxonomy" id="1219078"/>
    <lineage>
        <taxon>Bacteria</taxon>
        <taxon>Pseudomonadati</taxon>
        <taxon>Pseudomonadota</taxon>
        <taxon>Gammaproteobacteria</taxon>
        <taxon>Vibrionales</taxon>
        <taxon>Vibrionaceae</taxon>
        <taxon>Vibrio</taxon>
    </lineage>
</organism>
<evidence type="ECO:0000256" key="6">
    <source>
        <dbReference type="ARBA" id="ARBA00022747"/>
    </source>
</evidence>
<protein>
    <recommendedName>
        <fullName evidence="2">site-specific DNA-methyltransferase (adenine-specific)</fullName>
        <ecNumber evidence="2">2.1.1.72</ecNumber>
    </recommendedName>
</protein>
<accession>A0A4Y3IJB9</accession>
<comment type="caution">
    <text evidence="9">The sequence shown here is derived from an EMBL/GenBank/DDBJ whole genome shotgun (WGS) entry which is preliminary data.</text>
</comment>
<keyword evidence="5" id="KW-0949">S-adenosyl-L-methionine</keyword>
<evidence type="ECO:0000256" key="5">
    <source>
        <dbReference type="ARBA" id="ARBA00022691"/>
    </source>
</evidence>
<dbReference type="AlphaFoldDB" id="A0A4Y3IJB9"/>
<evidence type="ECO:0000256" key="3">
    <source>
        <dbReference type="ARBA" id="ARBA00022603"/>
    </source>
</evidence>
<dbReference type="PRINTS" id="PR00507">
    <property type="entry name" value="N12N6MTFRASE"/>
</dbReference>
<sequence length="550" mass="62697">MTVQQCLHSVSLEWGSSNDEKGEVFTKPTIVDYMLDVVEVCDALFNPSSKILEPSCGQGEFVIALTKKLVNKVSTLQQVPAYDYFVGKIFAFDISSVNIAVAKQKVRNELVKIFSTEEAHTIADSWFYCEDFLLWESAVKFTHVVGNPPYVRIENIPSLLLEEYRANFVTMTDRADLYVAFYEKSLELLVDGGQLIYICTDRWMKNRYGRNLRNLIHKSYNLRMILDLYGQRAFQSEVLTYPAITLIEKSRQSETLLIHGVGVDDLSATSTLKLMKDRSKESLSLHRNDVVKKDFPWLLGGSDEINLIQRLEARFPCIEDVGCNVSIGVATGNNKVFVIDDGCLVEDSRRVPMITAADIRSGELSASGKFMINTFDENGVIDLAEYPRLEEYLNEHFEVLSTRHVAKKKPENWFRTIDRLHADKAQSEKLLIPDIKSRLTVIHDTLGLQPNNSIYYIISKYWDMRALKLVLESGVGQLFIENYSTKVSGGNLRFQAQHLRRIRLPSWNSLTSELQEQLIESSLNNGQNITQLMAELYELTDKDLQLLGLQ</sequence>
<keyword evidence="6" id="KW-0680">Restriction system</keyword>
<dbReference type="OrthoDB" id="9782445at2"/>